<dbReference type="Proteomes" id="UP000632774">
    <property type="component" value="Unassembled WGS sequence"/>
</dbReference>
<accession>A0ABR9XGD7</accession>
<dbReference type="EMBL" id="JADFFM010000001">
    <property type="protein sequence ID" value="MBE9666453.1"/>
    <property type="molecule type" value="Genomic_DNA"/>
</dbReference>
<comment type="caution">
    <text evidence="1">The sequence shown here is derived from an EMBL/GenBank/DDBJ whole genome shotgun (WGS) entry which is preliminary data.</text>
</comment>
<organism evidence="1 2">
    <name type="scientific">Mucilaginibacter boryungensis</name>
    <dbReference type="NCBI Taxonomy" id="768480"/>
    <lineage>
        <taxon>Bacteria</taxon>
        <taxon>Pseudomonadati</taxon>
        <taxon>Bacteroidota</taxon>
        <taxon>Sphingobacteriia</taxon>
        <taxon>Sphingobacteriales</taxon>
        <taxon>Sphingobacteriaceae</taxon>
        <taxon>Mucilaginibacter</taxon>
    </lineage>
</organism>
<keyword evidence="2" id="KW-1185">Reference proteome</keyword>
<dbReference type="RefSeq" id="WP_194105811.1">
    <property type="nucleotide sequence ID" value="NZ_JADFFM010000001.1"/>
</dbReference>
<sequence length="175" mass="19769">MKHAFIFGTNIFLSNHRTFSYNDGQAITTFLTIRSFYNPQNSGAEELVIDADINTVDDHHPIRLTGNMVQQGDDVRVVTEPNRVRVYHANHAEPILDVYQLDPHEYAGLSSHITNEIHSQHPDPVFTIKGNFVIAGSHIYIENEKMLIDHDSFANGVENAHDGVVLFTSEKVHVH</sequence>
<evidence type="ECO:0000313" key="2">
    <source>
        <dbReference type="Proteomes" id="UP000632774"/>
    </source>
</evidence>
<reference evidence="1 2" key="1">
    <citation type="submission" date="2020-10" db="EMBL/GenBank/DDBJ databases">
        <title>Mucilaginibacter mali sp. nov., isolated from rhizosphere soil of apple orchard.</title>
        <authorList>
            <person name="Lee J.-S."/>
            <person name="Kim H.S."/>
            <person name="Kim J.-S."/>
        </authorList>
    </citation>
    <scope>NUCLEOTIDE SEQUENCE [LARGE SCALE GENOMIC DNA]</scope>
    <source>
        <strain evidence="1 2">KCTC 23157</strain>
    </source>
</reference>
<evidence type="ECO:0000313" key="1">
    <source>
        <dbReference type="EMBL" id="MBE9666453.1"/>
    </source>
</evidence>
<proteinExistence type="predicted"/>
<protein>
    <submittedName>
        <fullName evidence="1">Uncharacterized protein</fullName>
    </submittedName>
</protein>
<gene>
    <name evidence="1" type="ORF">IRJ18_08790</name>
</gene>
<name>A0ABR9XGD7_9SPHI</name>